<organism evidence="2 3">
    <name type="scientific">Nonomuraea diastatica</name>
    <dbReference type="NCBI Taxonomy" id="1848329"/>
    <lineage>
        <taxon>Bacteria</taxon>
        <taxon>Bacillati</taxon>
        <taxon>Actinomycetota</taxon>
        <taxon>Actinomycetes</taxon>
        <taxon>Streptosporangiales</taxon>
        <taxon>Streptosporangiaceae</taxon>
        <taxon>Nonomuraea</taxon>
    </lineage>
</organism>
<dbReference type="GO" id="GO:0008703">
    <property type="term" value="F:5-amino-6-(5-phosphoribosylamino)uracil reductase activity"/>
    <property type="evidence" value="ECO:0007669"/>
    <property type="project" value="InterPro"/>
</dbReference>
<dbReference type="PANTHER" id="PTHR38011">
    <property type="entry name" value="DIHYDROFOLATE REDUCTASE FAMILY PROTEIN (AFU_ORTHOLOGUE AFUA_8G06820)"/>
    <property type="match status" value="1"/>
</dbReference>
<dbReference type="InterPro" id="IPR024072">
    <property type="entry name" value="DHFR-like_dom_sf"/>
</dbReference>
<protein>
    <submittedName>
        <fullName evidence="2">Dihydrofolate reductase</fullName>
    </submittedName>
</protein>
<dbReference type="PANTHER" id="PTHR38011:SF2">
    <property type="entry name" value="BIFUNCTIONAL DEAMINASE-REDUCTASE DOMAIN PROTEIN"/>
    <property type="match status" value="1"/>
</dbReference>
<gene>
    <name evidence="2" type="ORF">E1294_25780</name>
</gene>
<dbReference type="InterPro" id="IPR002734">
    <property type="entry name" value="RibDG_C"/>
</dbReference>
<keyword evidence="3" id="KW-1185">Reference proteome</keyword>
<dbReference type="GO" id="GO:0009231">
    <property type="term" value="P:riboflavin biosynthetic process"/>
    <property type="evidence" value="ECO:0007669"/>
    <property type="project" value="InterPro"/>
</dbReference>
<reference evidence="2 3" key="1">
    <citation type="submission" date="2019-03" db="EMBL/GenBank/DDBJ databases">
        <title>Draft genome sequences of novel Actinobacteria.</title>
        <authorList>
            <person name="Sahin N."/>
            <person name="Ay H."/>
            <person name="Saygin H."/>
        </authorList>
    </citation>
    <scope>NUCLEOTIDE SEQUENCE [LARGE SCALE GENOMIC DNA]</scope>
    <source>
        <strain evidence="2 3">KC712</strain>
    </source>
</reference>
<accession>A0A4R4WN40</accession>
<name>A0A4R4WN40_9ACTN</name>
<dbReference type="SUPFAM" id="SSF53597">
    <property type="entry name" value="Dihydrofolate reductase-like"/>
    <property type="match status" value="1"/>
</dbReference>
<proteinExistence type="predicted"/>
<dbReference type="Pfam" id="PF01872">
    <property type="entry name" value="RibD_C"/>
    <property type="match status" value="1"/>
</dbReference>
<dbReference type="AlphaFoldDB" id="A0A4R4WN40"/>
<evidence type="ECO:0000313" key="3">
    <source>
        <dbReference type="Proteomes" id="UP000294543"/>
    </source>
</evidence>
<comment type="caution">
    <text evidence="2">The sequence shown here is derived from an EMBL/GenBank/DDBJ whole genome shotgun (WGS) entry which is preliminary data.</text>
</comment>
<dbReference type="OrthoDB" id="7342392at2"/>
<dbReference type="InterPro" id="IPR050765">
    <property type="entry name" value="Riboflavin_Biosynth_HTPR"/>
</dbReference>
<dbReference type="Gene3D" id="3.40.430.10">
    <property type="entry name" value="Dihydrofolate Reductase, subunit A"/>
    <property type="match status" value="1"/>
</dbReference>
<evidence type="ECO:0000259" key="1">
    <source>
        <dbReference type="Pfam" id="PF01872"/>
    </source>
</evidence>
<feature type="domain" description="Bacterial bifunctional deaminase-reductase C-terminal" evidence="1">
    <location>
        <begin position="16"/>
        <end position="197"/>
    </location>
</feature>
<dbReference type="Proteomes" id="UP000294543">
    <property type="component" value="Unassembled WGS sequence"/>
</dbReference>
<dbReference type="EMBL" id="SMKP01000077">
    <property type="protein sequence ID" value="TDD18023.1"/>
    <property type="molecule type" value="Genomic_DNA"/>
</dbReference>
<evidence type="ECO:0000313" key="2">
    <source>
        <dbReference type="EMBL" id="TDD18023.1"/>
    </source>
</evidence>
<sequence length="227" mass="24627">MSPPTRPRPTRRSSVKLTVTTFVSLDGVMQSPGGPEEDRSNDFDLGGWLVPYADEDMGAIVGGWFAGADALLLGRRTYDIMAAYWPDVTDPEEGKINVLPKYVASRSPRTLTWQNSHLLEGDLATAVTELKSRPGRELQVHGSGRLIESLLRSELVDELRLLTYPVIVGKGQRLFETGTSPAAWRLTDVKSTGNGVIAHTYQYAGKPAIGTFEVGADGKEQNVLAAG</sequence>